<dbReference type="GO" id="GO:0044423">
    <property type="term" value="C:virion component"/>
    <property type="evidence" value="ECO:0007669"/>
    <property type="project" value="UniProtKB-KW"/>
</dbReference>
<name>A7XCF8_9POXV</name>
<evidence type="ECO:0000313" key="3">
    <source>
        <dbReference type="EMBL" id="ABQ43515.1"/>
    </source>
</evidence>
<dbReference type="Pfam" id="PF06138">
    <property type="entry name" value="Chordopox_E11"/>
    <property type="match status" value="1"/>
</dbReference>
<dbReference type="EMBL" id="EF420156">
    <property type="protein sequence ID" value="ABQ43515.1"/>
    <property type="molecule type" value="Genomic_DNA"/>
</dbReference>
<proteinExistence type="predicted"/>
<dbReference type="EMBL" id="EF420157">
    <property type="protein sequence ID" value="ABQ43670.1"/>
    <property type="molecule type" value="Genomic_DNA"/>
</dbReference>
<gene>
    <name evidence="3" type="primary">41L</name>
</gene>
<sequence>MEVINIFLESDTGRVKLAIDSCEKDKNFISMWKAVDIFIKKLGKYIDVEKSSFYLVIKNKDIFYFKYNKGSVTQLENEFFTFNENKIFVNSYNDIIGIEFIVTDTMPISIYPLNNTLILASSNNKQFYD</sequence>
<dbReference type="PIRSF" id="PIRSF015797">
    <property type="entry name" value="Virion_core"/>
    <property type="match status" value="1"/>
</dbReference>
<dbReference type="InterPro" id="IPR009201">
    <property type="entry name" value="Virion_core"/>
</dbReference>
<organism evidence="3 6">
    <name type="scientific">Tanapox virus</name>
    <dbReference type="NCBI Taxonomy" id="99000"/>
    <lineage>
        <taxon>Viruses</taxon>
        <taxon>Varidnaviria</taxon>
        <taxon>Bamfordvirae</taxon>
        <taxon>Nucleocytoviricota</taxon>
        <taxon>Pokkesviricetes</taxon>
        <taxon>Chitovirales</taxon>
        <taxon>Poxviridae</taxon>
        <taxon>Chordopoxvirinae</taxon>
        <taxon>Yatapoxvirus</taxon>
        <taxon>Yatapoxvirus tanapox</taxon>
    </lineage>
</organism>
<reference evidence="5 6" key="1">
    <citation type="journal article" date="2007" name="Virus Res.">
        <title>Comparative genetic analysis of genomic DNA sequences of two human isolates of Tanapox virus.</title>
        <authorList>
            <person name="Nazarian S.H."/>
            <person name="Barrett J.W."/>
            <person name="Frace A.M."/>
            <person name="Olsen-Rasmussen M."/>
            <person name="Khristova M."/>
            <person name="Shaban M."/>
            <person name="Neering S."/>
            <person name="Li Y."/>
            <person name="Damon I.K."/>
            <person name="Esposito J.J."/>
            <person name="Essani K."/>
            <person name="McFadden G."/>
        </authorList>
    </citation>
    <scope>NUCLEOTIDE SEQUENCE [LARGE SCALE GENOMIC DNA]</scope>
    <source>
        <strain evidence="3">TPV-Kenya</strain>
        <strain evidence="4">TPV-RoC</strain>
    </source>
</reference>
<comment type="subcellular location">
    <subcellularLocation>
        <location evidence="1">Virion</location>
    </subcellularLocation>
</comment>
<accession>A7XCF8</accession>
<dbReference type="Proteomes" id="UP000130031">
    <property type="component" value="Segment"/>
</dbReference>
<dbReference type="Proteomes" id="UP000099606">
    <property type="component" value="Segment"/>
</dbReference>
<evidence type="ECO:0000313" key="4">
    <source>
        <dbReference type="EMBL" id="ABQ43670.1"/>
    </source>
</evidence>
<protein>
    <submittedName>
        <fullName evidence="3">Uncharacterized protein 41L</fullName>
    </submittedName>
</protein>
<evidence type="ECO:0000313" key="5">
    <source>
        <dbReference type="Proteomes" id="UP000099606"/>
    </source>
</evidence>
<keyword evidence="2" id="KW-0946">Virion</keyword>
<evidence type="ECO:0000256" key="1">
    <source>
        <dbReference type="ARBA" id="ARBA00004328"/>
    </source>
</evidence>
<evidence type="ECO:0000256" key="2">
    <source>
        <dbReference type="ARBA" id="ARBA00022844"/>
    </source>
</evidence>
<evidence type="ECO:0000313" key="6">
    <source>
        <dbReference type="Proteomes" id="UP000130031"/>
    </source>
</evidence>